<proteinExistence type="predicted"/>
<dbReference type="GeneID" id="69463672"/>
<dbReference type="EMBL" id="APQG01000037">
    <property type="protein sequence ID" value="ENV92024.1"/>
    <property type="molecule type" value="Genomic_DNA"/>
</dbReference>
<organism evidence="1 2">
    <name type="scientific">Acinetobacter bereziniae LMG 1003 = CIP 70.12</name>
    <dbReference type="NCBI Taxonomy" id="981324"/>
    <lineage>
        <taxon>Bacteria</taxon>
        <taxon>Pseudomonadati</taxon>
        <taxon>Pseudomonadota</taxon>
        <taxon>Gammaproteobacteria</taxon>
        <taxon>Moraxellales</taxon>
        <taxon>Moraxellaceae</taxon>
        <taxon>Acinetobacter</taxon>
    </lineage>
</organism>
<accession>N9EAR7</accession>
<dbReference type="OrthoDB" id="9905238at2"/>
<name>N9EAR7_ACIBZ</name>
<dbReference type="HOGENOM" id="CLU_2140390_0_0_6"/>
<dbReference type="Proteomes" id="UP000013251">
    <property type="component" value="Unassembled WGS sequence"/>
</dbReference>
<dbReference type="RefSeq" id="WP_005033244.1">
    <property type="nucleotide sequence ID" value="NZ_KB849756.1"/>
</dbReference>
<dbReference type="AlphaFoldDB" id="N9EAR7"/>
<sequence length="112" mass="13578">MYFVYSGTNPFENSNLTLKSSIDDFIYESIFVNHINLKKYPSIKREFFLDKNDDYETITFFNNEMNVILENLNNYLKEFSEDEFFEEKKILKDLIFIMGDTKKNNENLYIIY</sequence>
<keyword evidence="2" id="KW-1185">Reference proteome</keyword>
<comment type="caution">
    <text evidence="1">The sequence shown here is derived from an EMBL/GenBank/DDBJ whole genome shotgun (WGS) entry which is preliminary data.</text>
</comment>
<reference evidence="1 2" key="1">
    <citation type="submission" date="2013-02" db="EMBL/GenBank/DDBJ databases">
        <title>The Genome Sequence of Acinetobacter bereziniae CIP 70.12.</title>
        <authorList>
            <consortium name="The Broad Institute Genome Sequencing Platform"/>
            <consortium name="The Broad Institute Genome Sequencing Center for Infectious Disease"/>
            <person name="Cerqueira G."/>
            <person name="Feldgarden M."/>
            <person name="Courvalin P."/>
            <person name="Perichon B."/>
            <person name="Grillot-Courvalin C."/>
            <person name="Clermont D."/>
            <person name="Rocha E."/>
            <person name="Yoon E.-J."/>
            <person name="Nemec A."/>
            <person name="Walker B."/>
            <person name="Young S.K."/>
            <person name="Zeng Q."/>
            <person name="Gargeya S."/>
            <person name="Fitzgerald M."/>
            <person name="Haas B."/>
            <person name="Abouelleil A."/>
            <person name="Alvarado L."/>
            <person name="Arachchi H.M."/>
            <person name="Berlin A.M."/>
            <person name="Chapman S.B."/>
            <person name="Dewar J."/>
            <person name="Goldberg J."/>
            <person name="Griggs A."/>
            <person name="Gujja S."/>
            <person name="Hansen M."/>
            <person name="Howarth C."/>
            <person name="Imamovic A."/>
            <person name="Larimer J."/>
            <person name="McCowan C."/>
            <person name="Murphy C."/>
            <person name="Neiman D."/>
            <person name="Pearson M."/>
            <person name="Priest M."/>
            <person name="Roberts A."/>
            <person name="Saif S."/>
            <person name="Shea T."/>
            <person name="Sisk P."/>
            <person name="Sykes S."/>
            <person name="Wortman J."/>
            <person name="Nusbaum C."/>
            <person name="Birren B."/>
        </authorList>
    </citation>
    <scope>NUCLEOTIDE SEQUENCE [LARGE SCALE GENOMIC DNA]</scope>
    <source>
        <strain evidence="1 2">CIP 70.12</strain>
    </source>
</reference>
<evidence type="ECO:0000313" key="2">
    <source>
        <dbReference type="Proteomes" id="UP000013251"/>
    </source>
</evidence>
<evidence type="ECO:0000313" key="1">
    <source>
        <dbReference type="EMBL" id="ENV92024.1"/>
    </source>
</evidence>
<protein>
    <submittedName>
        <fullName evidence="1">Uncharacterized protein</fullName>
    </submittedName>
</protein>
<dbReference type="PATRIC" id="fig|1217650.3.peg.3106"/>
<gene>
    <name evidence="1" type="ORF">F938_03156</name>
</gene>